<accession>A0A918L4Q3</accession>
<sequence length="78" mass="7389">MTASDGGDGSGETGAGMAELHVAGGEVNGTVRPSWAGRRTSVAAPERGADGCRASRRAGPPGSCAVPAAGEGAAPAPD</sequence>
<reference evidence="2" key="2">
    <citation type="submission" date="2020-09" db="EMBL/GenBank/DDBJ databases">
        <authorList>
            <person name="Sun Q."/>
            <person name="Ohkuma M."/>
        </authorList>
    </citation>
    <scope>NUCLEOTIDE SEQUENCE</scope>
    <source>
        <strain evidence="2">JCM 4386</strain>
    </source>
</reference>
<feature type="region of interest" description="Disordered" evidence="1">
    <location>
        <begin position="24"/>
        <end position="78"/>
    </location>
</feature>
<name>A0A918L4Q3_9ACTN</name>
<dbReference type="Proteomes" id="UP000606194">
    <property type="component" value="Unassembled WGS sequence"/>
</dbReference>
<dbReference type="AlphaFoldDB" id="A0A918L4Q3"/>
<comment type="caution">
    <text evidence="2">The sequence shown here is derived from an EMBL/GenBank/DDBJ whole genome shotgun (WGS) entry which is preliminary data.</text>
</comment>
<evidence type="ECO:0000313" key="2">
    <source>
        <dbReference type="EMBL" id="GGR96382.1"/>
    </source>
</evidence>
<organism evidence="2 3">
    <name type="scientific">Streptomyces humidus</name>
    <dbReference type="NCBI Taxonomy" id="52259"/>
    <lineage>
        <taxon>Bacteria</taxon>
        <taxon>Bacillati</taxon>
        <taxon>Actinomycetota</taxon>
        <taxon>Actinomycetes</taxon>
        <taxon>Kitasatosporales</taxon>
        <taxon>Streptomycetaceae</taxon>
        <taxon>Streptomyces</taxon>
    </lineage>
</organism>
<proteinExistence type="predicted"/>
<dbReference type="EMBL" id="BMTL01000015">
    <property type="protein sequence ID" value="GGR96382.1"/>
    <property type="molecule type" value="Genomic_DNA"/>
</dbReference>
<evidence type="ECO:0000313" key="3">
    <source>
        <dbReference type="Proteomes" id="UP000606194"/>
    </source>
</evidence>
<reference evidence="2" key="1">
    <citation type="journal article" date="2014" name="Int. J. Syst. Evol. Microbiol.">
        <title>Complete genome sequence of Corynebacterium casei LMG S-19264T (=DSM 44701T), isolated from a smear-ripened cheese.</title>
        <authorList>
            <consortium name="US DOE Joint Genome Institute (JGI-PGF)"/>
            <person name="Walter F."/>
            <person name="Albersmeier A."/>
            <person name="Kalinowski J."/>
            <person name="Ruckert C."/>
        </authorList>
    </citation>
    <scope>NUCLEOTIDE SEQUENCE</scope>
    <source>
        <strain evidence="2">JCM 4386</strain>
    </source>
</reference>
<evidence type="ECO:0000256" key="1">
    <source>
        <dbReference type="SAM" id="MobiDB-lite"/>
    </source>
</evidence>
<protein>
    <submittedName>
        <fullName evidence="2">Uncharacterized protein</fullName>
    </submittedName>
</protein>
<feature type="compositionally biased region" description="Low complexity" evidence="1">
    <location>
        <begin position="65"/>
        <end position="78"/>
    </location>
</feature>
<gene>
    <name evidence="2" type="ORF">GCM10010269_39000</name>
</gene>
<keyword evidence="3" id="KW-1185">Reference proteome</keyword>